<reference evidence="1 2" key="1">
    <citation type="journal article" date="2018" name="PLoS ONE">
        <title>The draft genome of Kipferlia bialata reveals reductive genome evolution in fornicate parasites.</title>
        <authorList>
            <person name="Tanifuji G."/>
            <person name="Takabayashi S."/>
            <person name="Kume K."/>
            <person name="Takagi M."/>
            <person name="Nakayama T."/>
            <person name="Kamikawa R."/>
            <person name="Inagaki Y."/>
            <person name="Hashimoto T."/>
        </authorList>
    </citation>
    <scope>NUCLEOTIDE SEQUENCE [LARGE SCALE GENOMIC DNA]</scope>
    <source>
        <strain evidence="1">NY0173</strain>
    </source>
</reference>
<name>A0A391NWC5_9EUKA</name>
<accession>A0A391NWC5</accession>
<comment type="caution">
    <text evidence="1">The sequence shown here is derived from an EMBL/GenBank/DDBJ whole genome shotgun (WGS) entry which is preliminary data.</text>
</comment>
<evidence type="ECO:0000313" key="2">
    <source>
        <dbReference type="Proteomes" id="UP000265618"/>
    </source>
</evidence>
<dbReference type="Proteomes" id="UP000265618">
    <property type="component" value="Unassembled WGS sequence"/>
</dbReference>
<proteinExistence type="predicted"/>
<protein>
    <submittedName>
        <fullName evidence="1">Uncharacterized protein</fullName>
    </submittedName>
</protein>
<evidence type="ECO:0000313" key="1">
    <source>
        <dbReference type="EMBL" id="GCA65401.1"/>
    </source>
</evidence>
<organism evidence="1 2">
    <name type="scientific">Kipferlia bialata</name>
    <dbReference type="NCBI Taxonomy" id="797122"/>
    <lineage>
        <taxon>Eukaryota</taxon>
        <taxon>Metamonada</taxon>
        <taxon>Carpediemonas-like organisms</taxon>
        <taxon>Kipferlia</taxon>
    </lineage>
</organism>
<feature type="non-terminal residue" evidence="1">
    <location>
        <position position="1"/>
    </location>
</feature>
<sequence>HKRVDIFAYKGSLASPNQ</sequence>
<dbReference type="EMBL" id="BDIP01010990">
    <property type="protein sequence ID" value="GCA65401.1"/>
    <property type="molecule type" value="Genomic_DNA"/>
</dbReference>
<keyword evidence="2" id="KW-1185">Reference proteome</keyword>
<gene>
    <name evidence="1" type="ORF">KIPB_017035</name>
</gene>
<dbReference type="AlphaFoldDB" id="A0A391NWC5"/>